<gene>
    <name evidence="2" type="ORF">ACFQ0S_12430</name>
</gene>
<dbReference type="EMBL" id="JBHTIZ010000045">
    <property type="protein sequence ID" value="MFD0985281.1"/>
    <property type="molecule type" value="Genomic_DNA"/>
</dbReference>
<reference evidence="3" key="1">
    <citation type="journal article" date="2019" name="Int. J. Syst. Evol. Microbiol.">
        <title>The Global Catalogue of Microorganisms (GCM) 10K type strain sequencing project: providing services to taxonomists for standard genome sequencing and annotation.</title>
        <authorList>
            <consortium name="The Broad Institute Genomics Platform"/>
            <consortium name="The Broad Institute Genome Sequencing Center for Infectious Disease"/>
            <person name="Wu L."/>
            <person name="Ma J."/>
        </authorList>
    </citation>
    <scope>NUCLEOTIDE SEQUENCE [LARGE SCALE GENOMIC DNA]</scope>
    <source>
        <strain evidence="3">CECT 7649</strain>
    </source>
</reference>
<accession>A0ABW3J6B2</accession>
<keyword evidence="1" id="KW-0732">Signal</keyword>
<dbReference type="PROSITE" id="PS51257">
    <property type="entry name" value="PROKAR_LIPOPROTEIN"/>
    <property type="match status" value="1"/>
</dbReference>
<dbReference type="RefSeq" id="WP_379758071.1">
    <property type="nucleotide sequence ID" value="NZ_JBHSYB010000028.1"/>
</dbReference>
<feature type="chain" id="PRO_5046597148" description="DUF3823 domain-containing protein" evidence="1">
    <location>
        <begin position="20"/>
        <end position="273"/>
    </location>
</feature>
<proteinExistence type="predicted"/>
<keyword evidence="3" id="KW-1185">Reference proteome</keyword>
<comment type="caution">
    <text evidence="2">The sequence shown here is derived from an EMBL/GenBank/DDBJ whole genome shotgun (WGS) entry which is preliminary data.</text>
</comment>
<evidence type="ECO:0000313" key="2">
    <source>
        <dbReference type="EMBL" id="MFD0985281.1"/>
    </source>
</evidence>
<evidence type="ECO:0000256" key="1">
    <source>
        <dbReference type="SAM" id="SignalP"/>
    </source>
</evidence>
<protein>
    <recommendedName>
        <fullName evidence="4">DUF3823 domain-containing protein</fullName>
    </recommendedName>
</protein>
<evidence type="ECO:0008006" key="4">
    <source>
        <dbReference type="Google" id="ProtNLM"/>
    </source>
</evidence>
<sequence>MKYITLCQLVLLVALSSCSNDSSPSQEVPKDDGVATNFYPIKESNYWIYKTENTSVNPNTTGRDSLYIEKEVEINGFTYQKMKTKFLPTGFYCGALENNAVRVDGKMIKLTGDLSVNIVESLPVDFSVSDFVIFKENAAPSEEIGKVSGTITNTTAIPGFPLTVNYVLTAKEDGSLATFKSNGFDYVDVKKVKLVLNVKVTTKIEQFTINTLSSDNQDVLVSTQYYAKNYGLIKAETNVKYNLNPAIGAFTTVEFPLSGSQNSNDYLLFKKTN</sequence>
<feature type="signal peptide" evidence="1">
    <location>
        <begin position="1"/>
        <end position="19"/>
    </location>
</feature>
<dbReference type="Proteomes" id="UP001597051">
    <property type="component" value="Unassembled WGS sequence"/>
</dbReference>
<evidence type="ECO:0000313" key="3">
    <source>
        <dbReference type="Proteomes" id="UP001597051"/>
    </source>
</evidence>
<name>A0ABW3J6B2_9FLAO</name>
<organism evidence="2 3">
    <name type="scientific">Flavobacterium myungsuense</name>
    <dbReference type="NCBI Taxonomy" id="651823"/>
    <lineage>
        <taxon>Bacteria</taxon>
        <taxon>Pseudomonadati</taxon>
        <taxon>Bacteroidota</taxon>
        <taxon>Flavobacteriia</taxon>
        <taxon>Flavobacteriales</taxon>
        <taxon>Flavobacteriaceae</taxon>
        <taxon>Flavobacterium</taxon>
    </lineage>
</organism>